<comment type="similarity">
    <text evidence="2 3">Belongs to the LOG family.</text>
</comment>
<dbReference type="OrthoDB" id="9801098at2"/>
<dbReference type="Pfam" id="PF03641">
    <property type="entry name" value="Lysine_decarbox"/>
    <property type="match status" value="1"/>
</dbReference>
<evidence type="ECO:0000256" key="3">
    <source>
        <dbReference type="RuleBase" id="RU363015"/>
    </source>
</evidence>
<keyword evidence="3" id="KW-0378">Hydrolase</keyword>
<name>A0A2S5A8N6_9SPHI</name>
<evidence type="ECO:0000256" key="1">
    <source>
        <dbReference type="ARBA" id="ARBA00000274"/>
    </source>
</evidence>
<comment type="caution">
    <text evidence="4">The sequence shown here is derived from an EMBL/GenBank/DDBJ whole genome shotgun (WGS) entry which is preliminary data.</text>
</comment>
<dbReference type="SUPFAM" id="SSF102405">
    <property type="entry name" value="MCP/YpsA-like"/>
    <property type="match status" value="1"/>
</dbReference>
<dbReference type="NCBIfam" id="TIGR00730">
    <property type="entry name" value="Rossman fold protein, TIGR00730 family"/>
    <property type="match status" value="1"/>
</dbReference>
<dbReference type="EC" id="3.2.2.n1" evidence="3"/>
<dbReference type="PANTHER" id="PTHR31223">
    <property type="entry name" value="LOG FAMILY PROTEIN YJL055W"/>
    <property type="match status" value="1"/>
</dbReference>
<proteinExistence type="inferred from homology"/>
<dbReference type="RefSeq" id="WP_103787050.1">
    <property type="nucleotide sequence ID" value="NZ_PQVF01000001.1"/>
</dbReference>
<organism evidence="4 5">
    <name type="scientific">Solitalea longa</name>
    <dbReference type="NCBI Taxonomy" id="2079460"/>
    <lineage>
        <taxon>Bacteria</taxon>
        <taxon>Pseudomonadati</taxon>
        <taxon>Bacteroidota</taxon>
        <taxon>Sphingobacteriia</taxon>
        <taxon>Sphingobacteriales</taxon>
        <taxon>Sphingobacteriaceae</taxon>
        <taxon>Solitalea</taxon>
    </lineage>
</organism>
<sequence>MKSICVFCGSSSGNDEIYKKTARELAMLLVDKHITLIYGGGNIGLMGELARTVRDLGGKVIGIIPEFLMIKEVGLVEGCELHVVQNMHERKALMAQLADAFIAIPGGIGTFEELFEVLTWKQLHLHEKPIGLLNTNGYYDHLLNFLEHTKTNGFFKDRGLMKVSTQTRELIELLTHEHSEISTNYDLT</sequence>
<accession>A0A2S5A8N6</accession>
<dbReference type="GO" id="GO:0008714">
    <property type="term" value="F:AMP nucleosidase activity"/>
    <property type="evidence" value="ECO:0007669"/>
    <property type="project" value="UniProtKB-EC"/>
</dbReference>
<dbReference type="InterPro" id="IPR005269">
    <property type="entry name" value="LOG"/>
</dbReference>
<dbReference type="InterPro" id="IPR031100">
    <property type="entry name" value="LOG_fam"/>
</dbReference>
<dbReference type="PANTHER" id="PTHR31223:SF70">
    <property type="entry name" value="LOG FAMILY PROTEIN YJL055W"/>
    <property type="match status" value="1"/>
</dbReference>
<gene>
    <name evidence="4" type="ORF">C3K47_00140</name>
</gene>
<dbReference type="EMBL" id="PQVF01000001">
    <property type="protein sequence ID" value="POY38948.1"/>
    <property type="molecule type" value="Genomic_DNA"/>
</dbReference>
<dbReference type="GO" id="GO:0009691">
    <property type="term" value="P:cytokinin biosynthetic process"/>
    <property type="evidence" value="ECO:0007669"/>
    <property type="project" value="UniProtKB-UniRule"/>
</dbReference>
<evidence type="ECO:0000313" key="5">
    <source>
        <dbReference type="Proteomes" id="UP000236893"/>
    </source>
</evidence>
<dbReference type="AlphaFoldDB" id="A0A2S5A8N6"/>
<dbReference type="Proteomes" id="UP000236893">
    <property type="component" value="Unassembled WGS sequence"/>
</dbReference>
<dbReference type="GO" id="GO:0005829">
    <property type="term" value="C:cytosol"/>
    <property type="evidence" value="ECO:0007669"/>
    <property type="project" value="TreeGrafter"/>
</dbReference>
<keyword evidence="5" id="KW-1185">Reference proteome</keyword>
<dbReference type="Gene3D" id="3.40.50.450">
    <property type="match status" value="1"/>
</dbReference>
<comment type="catalytic activity">
    <reaction evidence="1">
        <text>AMP + H2O = D-ribose 5-phosphate + adenine</text>
        <dbReference type="Rhea" id="RHEA:20129"/>
        <dbReference type="ChEBI" id="CHEBI:15377"/>
        <dbReference type="ChEBI" id="CHEBI:16708"/>
        <dbReference type="ChEBI" id="CHEBI:78346"/>
        <dbReference type="ChEBI" id="CHEBI:456215"/>
        <dbReference type="EC" id="3.2.2.4"/>
    </reaction>
</comment>
<reference evidence="4 5" key="1">
    <citation type="submission" date="2018-01" db="EMBL/GenBank/DDBJ databases">
        <authorList>
            <person name="Gaut B.S."/>
            <person name="Morton B.R."/>
            <person name="Clegg M.T."/>
            <person name="Duvall M.R."/>
        </authorList>
    </citation>
    <scope>NUCLEOTIDE SEQUENCE [LARGE SCALE GENOMIC DNA]</scope>
    <source>
        <strain evidence="4 5">HR-AV</strain>
    </source>
</reference>
<evidence type="ECO:0000256" key="2">
    <source>
        <dbReference type="ARBA" id="ARBA00006763"/>
    </source>
</evidence>
<keyword evidence="3" id="KW-0203">Cytokinin biosynthesis</keyword>
<protein>
    <recommendedName>
        <fullName evidence="3">Cytokinin riboside 5'-monophosphate phosphoribohydrolase</fullName>
        <ecNumber evidence="3">3.2.2.n1</ecNumber>
    </recommendedName>
</protein>
<evidence type="ECO:0000313" key="4">
    <source>
        <dbReference type="EMBL" id="POY38948.1"/>
    </source>
</evidence>